<dbReference type="PRINTS" id="PR00085">
    <property type="entry name" value="THFDHDRGNASE"/>
</dbReference>
<sequence>MGHPTWDMIGGGKLMADFFVILCCGQWFRILLDPLPQGNKSQKSKHHPVLRLPCTCILLRTPNQRLLQVLIKGTIIDGKSIAEDIKLQIAEEFRRMKKEVAHVPGLAIVLVGDRGDSQSHVRFIVKGCEEVGIKSLLSELPQNCTKDEVVDSTSRLNGDPSVHGILLRLPLPQAENCFDEFFE</sequence>
<organism evidence="2 3">
    <name type="scientific">Triticum turgidum subsp. durum</name>
    <name type="common">Durum wheat</name>
    <name type="synonym">Triticum durum</name>
    <dbReference type="NCBI Taxonomy" id="4567"/>
    <lineage>
        <taxon>Eukaryota</taxon>
        <taxon>Viridiplantae</taxon>
        <taxon>Streptophyta</taxon>
        <taxon>Embryophyta</taxon>
        <taxon>Tracheophyta</taxon>
        <taxon>Spermatophyta</taxon>
        <taxon>Magnoliopsida</taxon>
        <taxon>Liliopsida</taxon>
        <taxon>Poales</taxon>
        <taxon>Poaceae</taxon>
        <taxon>BOP clade</taxon>
        <taxon>Pooideae</taxon>
        <taxon>Triticodae</taxon>
        <taxon>Triticeae</taxon>
        <taxon>Triticinae</taxon>
        <taxon>Triticum</taxon>
    </lineage>
</organism>
<protein>
    <recommendedName>
        <fullName evidence="1">Tetrahydrofolate dehydrogenase/cyclohydrolase catalytic domain-containing protein</fullName>
    </recommendedName>
</protein>
<dbReference type="SUPFAM" id="SSF53223">
    <property type="entry name" value="Aminoacid dehydrogenase-like, N-terminal domain"/>
    <property type="match status" value="1"/>
</dbReference>
<dbReference type="InterPro" id="IPR000672">
    <property type="entry name" value="THF_DH/CycHdrlase"/>
</dbReference>
<dbReference type="GO" id="GO:0005829">
    <property type="term" value="C:cytosol"/>
    <property type="evidence" value="ECO:0007669"/>
    <property type="project" value="TreeGrafter"/>
</dbReference>
<dbReference type="Gramene" id="TRITD3Av1G261760.1">
    <property type="protein sequence ID" value="TRITD3Av1G261760.1"/>
    <property type="gene ID" value="TRITD3Av1G261760"/>
</dbReference>
<dbReference type="AlphaFoldDB" id="A0A9R0RZN1"/>
<accession>A0A9R0RZN1</accession>
<dbReference type="Gene3D" id="3.40.50.10860">
    <property type="entry name" value="Leucine Dehydrogenase, chain A, domain 1"/>
    <property type="match status" value="1"/>
</dbReference>
<dbReference type="Proteomes" id="UP000324705">
    <property type="component" value="Chromosome 3A"/>
</dbReference>
<dbReference type="EMBL" id="LT934115">
    <property type="protein sequence ID" value="VAH68834.1"/>
    <property type="molecule type" value="Genomic_DNA"/>
</dbReference>
<dbReference type="InterPro" id="IPR046346">
    <property type="entry name" value="Aminoacid_DH-like_N_sf"/>
</dbReference>
<evidence type="ECO:0000259" key="1">
    <source>
        <dbReference type="Pfam" id="PF00763"/>
    </source>
</evidence>
<dbReference type="GO" id="GO:0004488">
    <property type="term" value="F:methylenetetrahydrofolate dehydrogenase (NADP+) activity"/>
    <property type="evidence" value="ECO:0007669"/>
    <property type="project" value="InterPro"/>
</dbReference>
<evidence type="ECO:0000313" key="2">
    <source>
        <dbReference type="EMBL" id="VAH68834.1"/>
    </source>
</evidence>
<feature type="domain" description="Tetrahydrofolate dehydrogenase/cyclohydrolase catalytic" evidence="1">
    <location>
        <begin position="76"/>
        <end position="174"/>
    </location>
</feature>
<keyword evidence="3" id="KW-1185">Reference proteome</keyword>
<dbReference type="PANTHER" id="PTHR48099">
    <property type="entry name" value="C-1-TETRAHYDROFOLATE SYNTHASE, CYTOPLASMIC-RELATED"/>
    <property type="match status" value="1"/>
</dbReference>
<evidence type="ECO:0000313" key="3">
    <source>
        <dbReference type="Proteomes" id="UP000324705"/>
    </source>
</evidence>
<dbReference type="OMA" id="LPCTCIL"/>
<dbReference type="GO" id="GO:0035999">
    <property type="term" value="P:tetrahydrofolate interconversion"/>
    <property type="evidence" value="ECO:0007669"/>
    <property type="project" value="TreeGrafter"/>
</dbReference>
<gene>
    <name evidence="2" type="ORF">TRITD_3Av1G261760</name>
</gene>
<proteinExistence type="predicted"/>
<dbReference type="Pfam" id="PF00763">
    <property type="entry name" value="THF_DHG_CYH"/>
    <property type="match status" value="1"/>
</dbReference>
<dbReference type="GO" id="GO:0004477">
    <property type="term" value="F:methenyltetrahydrofolate cyclohydrolase activity"/>
    <property type="evidence" value="ECO:0007669"/>
    <property type="project" value="TreeGrafter"/>
</dbReference>
<name>A0A9R0RZN1_TRITD</name>
<dbReference type="PANTHER" id="PTHR48099:SF10">
    <property type="entry name" value="BIFUNCTIONAL PROTEIN FOLD 1, MITOCHONDRIAL"/>
    <property type="match status" value="1"/>
</dbReference>
<dbReference type="InterPro" id="IPR020630">
    <property type="entry name" value="THF_DH/CycHdrlase_cat_dom"/>
</dbReference>
<reference evidence="2 3" key="1">
    <citation type="submission" date="2017-09" db="EMBL/GenBank/DDBJ databases">
        <authorList>
            <consortium name="International Durum Wheat Genome Sequencing Consortium (IDWGSC)"/>
            <person name="Milanesi L."/>
        </authorList>
    </citation>
    <scope>NUCLEOTIDE SEQUENCE [LARGE SCALE GENOMIC DNA]</scope>
    <source>
        <strain evidence="3">cv. Svevo</strain>
    </source>
</reference>